<evidence type="ECO:0000313" key="2">
    <source>
        <dbReference type="EMBL" id="KAJ1186389.1"/>
    </source>
</evidence>
<evidence type="ECO:0000313" key="3">
    <source>
        <dbReference type="Proteomes" id="UP001066276"/>
    </source>
</evidence>
<dbReference type="EMBL" id="JANPWB010000005">
    <property type="protein sequence ID" value="KAJ1186389.1"/>
    <property type="molecule type" value="Genomic_DNA"/>
</dbReference>
<feature type="compositionally biased region" description="Basic and acidic residues" evidence="1">
    <location>
        <begin position="7"/>
        <end position="18"/>
    </location>
</feature>
<feature type="region of interest" description="Disordered" evidence="1">
    <location>
        <begin position="77"/>
        <end position="97"/>
    </location>
</feature>
<feature type="region of interest" description="Disordered" evidence="1">
    <location>
        <begin position="1"/>
        <end position="24"/>
    </location>
</feature>
<keyword evidence="3" id="KW-1185">Reference proteome</keyword>
<reference evidence="2" key="1">
    <citation type="journal article" date="2022" name="bioRxiv">
        <title>Sequencing and chromosome-scale assembly of the giantPleurodeles waltlgenome.</title>
        <authorList>
            <person name="Brown T."/>
            <person name="Elewa A."/>
            <person name="Iarovenko S."/>
            <person name="Subramanian E."/>
            <person name="Araus A.J."/>
            <person name="Petzold A."/>
            <person name="Susuki M."/>
            <person name="Suzuki K.-i.T."/>
            <person name="Hayashi T."/>
            <person name="Toyoda A."/>
            <person name="Oliveira C."/>
            <person name="Osipova E."/>
            <person name="Leigh N.D."/>
            <person name="Simon A."/>
            <person name="Yun M.H."/>
        </authorList>
    </citation>
    <scope>NUCLEOTIDE SEQUENCE</scope>
    <source>
        <strain evidence="2">20211129_DDA</strain>
        <tissue evidence="2">Liver</tissue>
    </source>
</reference>
<dbReference type="Proteomes" id="UP001066276">
    <property type="component" value="Chromosome 3_1"/>
</dbReference>
<protein>
    <submittedName>
        <fullName evidence="2">Uncharacterized protein</fullName>
    </submittedName>
</protein>
<gene>
    <name evidence="2" type="ORF">NDU88_003170</name>
</gene>
<evidence type="ECO:0000256" key="1">
    <source>
        <dbReference type="SAM" id="MobiDB-lite"/>
    </source>
</evidence>
<name>A0AAV7UDB8_PLEWA</name>
<comment type="caution">
    <text evidence="2">The sequence shown here is derived from an EMBL/GenBank/DDBJ whole genome shotgun (WGS) entry which is preliminary data.</text>
</comment>
<accession>A0AAV7UDB8</accession>
<sequence>MEVTPAEPEHWSRKEARRWSPGPQRGALIGCSRFFRSSPAPTAPTSPSTTLLSAARPLVWETGGRVRELARVTPEIHRGGRAEPLPVTGRAESVEDEGRVAAVTVGWGPLRKEALSLGAWRGSQ</sequence>
<dbReference type="AlphaFoldDB" id="A0AAV7UDB8"/>
<organism evidence="2 3">
    <name type="scientific">Pleurodeles waltl</name>
    <name type="common">Iberian ribbed newt</name>
    <dbReference type="NCBI Taxonomy" id="8319"/>
    <lineage>
        <taxon>Eukaryota</taxon>
        <taxon>Metazoa</taxon>
        <taxon>Chordata</taxon>
        <taxon>Craniata</taxon>
        <taxon>Vertebrata</taxon>
        <taxon>Euteleostomi</taxon>
        <taxon>Amphibia</taxon>
        <taxon>Batrachia</taxon>
        <taxon>Caudata</taxon>
        <taxon>Salamandroidea</taxon>
        <taxon>Salamandridae</taxon>
        <taxon>Pleurodelinae</taxon>
        <taxon>Pleurodeles</taxon>
    </lineage>
</organism>
<proteinExistence type="predicted"/>